<comment type="caution">
    <text evidence="2">The sequence shown here is derived from an EMBL/GenBank/DDBJ whole genome shotgun (WGS) entry which is preliminary data.</text>
</comment>
<evidence type="ECO:0000256" key="1">
    <source>
        <dbReference type="ARBA" id="ARBA00010872"/>
    </source>
</evidence>
<dbReference type="AlphaFoldDB" id="A0A9Q1HFN9"/>
<comment type="similarity">
    <text evidence="1">Belongs to the Ntn-hydrolase family.</text>
</comment>
<gene>
    <name evidence="2" type="ORF">HOLleu_07503</name>
</gene>
<dbReference type="SUPFAM" id="SSF56235">
    <property type="entry name" value="N-terminal nucleophile aminohydrolases (Ntn hydrolases)"/>
    <property type="match status" value="1"/>
</dbReference>
<dbReference type="OrthoDB" id="2262349at2759"/>
<organism evidence="2 3">
    <name type="scientific">Holothuria leucospilota</name>
    <name type="common">Black long sea cucumber</name>
    <name type="synonym">Mertensiothuria leucospilota</name>
    <dbReference type="NCBI Taxonomy" id="206669"/>
    <lineage>
        <taxon>Eukaryota</taxon>
        <taxon>Metazoa</taxon>
        <taxon>Echinodermata</taxon>
        <taxon>Eleutherozoa</taxon>
        <taxon>Echinozoa</taxon>
        <taxon>Holothuroidea</taxon>
        <taxon>Aspidochirotacea</taxon>
        <taxon>Aspidochirotida</taxon>
        <taxon>Holothuriidae</taxon>
        <taxon>Holothuria</taxon>
    </lineage>
</organism>
<dbReference type="EMBL" id="JAIZAY010000003">
    <property type="protein sequence ID" value="KAJ8044699.1"/>
    <property type="molecule type" value="Genomic_DNA"/>
</dbReference>
<dbReference type="InterPro" id="IPR029055">
    <property type="entry name" value="Ntn_hydrolases_N"/>
</dbReference>
<dbReference type="Pfam" id="PF01112">
    <property type="entry name" value="Asparaginase_2"/>
    <property type="match status" value="1"/>
</dbReference>
<keyword evidence="3" id="KW-1185">Reference proteome</keyword>
<protein>
    <submittedName>
        <fullName evidence="2">Isoaspartyl peptidase/L-asparaginase</fullName>
    </submittedName>
</protein>
<sequence>MEPAIIVHGGCGYITKESQKPQKLQQLKTAVVNGIRKMKDGGSSLDAVEIAVTVLEDSPLFNAVWARFLG</sequence>
<name>A0A9Q1HFN9_HOLLE</name>
<dbReference type="Proteomes" id="UP001152320">
    <property type="component" value="Chromosome 3"/>
</dbReference>
<evidence type="ECO:0000313" key="3">
    <source>
        <dbReference type="Proteomes" id="UP001152320"/>
    </source>
</evidence>
<proteinExistence type="inferred from homology"/>
<dbReference type="GO" id="GO:0016787">
    <property type="term" value="F:hydrolase activity"/>
    <property type="evidence" value="ECO:0007669"/>
    <property type="project" value="InterPro"/>
</dbReference>
<dbReference type="InterPro" id="IPR000246">
    <property type="entry name" value="Peptidase_T2"/>
</dbReference>
<reference evidence="2" key="1">
    <citation type="submission" date="2021-10" db="EMBL/GenBank/DDBJ databases">
        <title>Tropical sea cucumber genome reveals ecological adaptation and Cuvierian tubules defense mechanism.</title>
        <authorList>
            <person name="Chen T."/>
        </authorList>
    </citation>
    <scope>NUCLEOTIDE SEQUENCE</scope>
    <source>
        <strain evidence="2">Nanhai2018</strain>
        <tissue evidence="2">Muscle</tissue>
    </source>
</reference>
<evidence type="ECO:0000313" key="2">
    <source>
        <dbReference type="EMBL" id="KAJ8044699.1"/>
    </source>
</evidence>
<accession>A0A9Q1HFN9</accession>